<name>A0A6C0C0X3_9ZZZZ</name>
<evidence type="ECO:0000256" key="1">
    <source>
        <dbReference type="ARBA" id="ARBA00022723"/>
    </source>
</evidence>
<evidence type="ECO:0000256" key="2">
    <source>
        <dbReference type="ARBA" id="ARBA00022771"/>
    </source>
</evidence>
<evidence type="ECO:0000259" key="5">
    <source>
        <dbReference type="PROSITE" id="PS50089"/>
    </source>
</evidence>
<feature type="region of interest" description="Disordered" evidence="4">
    <location>
        <begin position="157"/>
        <end position="177"/>
    </location>
</feature>
<dbReference type="AlphaFoldDB" id="A0A6C0C0X3"/>
<protein>
    <recommendedName>
        <fullName evidence="5">RING-type domain-containing protein</fullName>
    </recommendedName>
</protein>
<keyword evidence="3" id="KW-0862">Zinc</keyword>
<evidence type="ECO:0000256" key="3">
    <source>
        <dbReference type="ARBA" id="ARBA00022833"/>
    </source>
</evidence>
<organism evidence="6">
    <name type="scientific">viral metagenome</name>
    <dbReference type="NCBI Taxonomy" id="1070528"/>
    <lineage>
        <taxon>unclassified sequences</taxon>
        <taxon>metagenomes</taxon>
        <taxon>organismal metagenomes</taxon>
    </lineage>
</organism>
<reference evidence="6" key="1">
    <citation type="journal article" date="2020" name="Nature">
        <title>Giant virus diversity and host interactions through global metagenomics.</title>
        <authorList>
            <person name="Schulz F."/>
            <person name="Roux S."/>
            <person name="Paez-Espino D."/>
            <person name="Jungbluth S."/>
            <person name="Walsh D.A."/>
            <person name="Denef V.J."/>
            <person name="McMahon K.D."/>
            <person name="Konstantinidis K.T."/>
            <person name="Eloe-Fadrosh E.A."/>
            <person name="Kyrpides N.C."/>
            <person name="Woyke T."/>
        </authorList>
    </citation>
    <scope>NUCLEOTIDE SEQUENCE</scope>
    <source>
        <strain evidence="6">GVMAG-M-3300020182-84</strain>
    </source>
</reference>
<dbReference type="EMBL" id="MN739312">
    <property type="protein sequence ID" value="QHS98030.1"/>
    <property type="molecule type" value="Genomic_DNA"/>
</dbReference>
<dbReference type="InterPro" id="IPR001841">
    <property type="entry name" value="Znf_RING"/>
</dbReference>
<proteinExistence type="predicted"/>
<dbReference type="InterPro" id="IPR017907">
    <property type="entry name" value="Znf_RING_CS"/>
</dbReference>
<dbReference type="InterPro" id="IPR013083">
    <property type="entry name" value="Znf_RING/FYVE/PHD"/>
</dbReference>
<evidence type="ECO:0000313" key="6">
    <source>
        <dbReference type="EMBL" id="QHS98030.1"/>
    </source>
</evidence>
<dbReference type="Pfam" id="PF13639">
    <property type="entry name" value="zf-RING_2"/>
    <property type="match status" value="1"/>
</dbReference>
<dbReference type="SMART" id="SM00184">
    <property type="entry name" value="RING"/>
    <property type="match status" value="1"/>
</dbReference>
<dbReference type="GO" id="GO:0008270">
    <property type="term" value="F:zinc ion binding"/>
    <property type="evidence" value="ECO:0007669"/>
    <property type="project" value="UniProtKB-KW"/>
</dbReference>
<keyword evidence="2" id="KW-0863">Zinc-finger</keyword>
<feature type="domain" description="RING-type" evidence="5">
    <location>
        <begin position="101"/>
        <end position="143"/>
    </location>
</feature>
<sequence length="198" mass="22812">MTTTMTTATRCLYCNASDKTHKQKDCKKYNEASKIVNSLMFYTKVEPEWKQMSRIIKLALAEKLHIDVGNIHKPVFYERVHKHWLKYSVIHAKTEEETFDCAICYETYSLSKDKTTTLNCGHRFCSNCIFKHLCHNSGCPMCRQNAFASAAVAEAEPTTSSSSSSSSSSSDLLVDEKVERIRQKRRLQRALRRTRQKK</sequence>
<dbReference type="SUPFAM" id="SSF57850">
    <property type="entry name" value="RING/U-box"/>
    <property type="match status" value="1"/>
</dbReference>
<dbReference type="PROSITE" id="PS00518">
    <property type="entry name" value="ZF_RING_1"/>
    <property type="match status" value="1"/>
</dbReference>
<dbReference type="Gene3D" id="3.30.40.10">
    <property type="entry name" value="Zinc/RING finger domain, C3HC4 (zinc finger)"/>
    <property type="match status" value="1"/>
</dbReference>
<dbReference type="PROSITE" id="PS50089">
    <property type="entry name" value="ZF_RING_2"/>
    <property type="match status" value="1"/>
</dbReference>
<evidence type="ECO:0000256" key="4">
    <source>
        <dbReference type="SAM" id="MobiDB-lite"/>
    </source>
</evidence>
<accession>A0A6C0C0X3</accession>
<feature type="compositionally biased region" description="Low complexity" evidence="4">
    <location>
        <begin position="157"/>
        <end position="170"/>
    </location>
</feature>
<keyword evidence="1" id="KW-0479">Metal-binding</keyword>